<proteinExistence type="predicted"/>
<keyword evidence="2" id="KW-1185">Reference proteome</keyword>
<organism evidence="1 2">
    <name type="scientific">Rugamonas apoptosis</name>
    <dbReference type="NCBI Taxonomy" id="2758570"/>
    <lineage>
        <taxon>Bacteria</taxon>
        <taxon>Pseudomonadati</taxon>
        <taxon>Pseudomonadota</taxon>
        <taxon>Betaproteobacteria</taxon>
        <taxon>Burkholderiales</taxon>
        <taxon>Oxalobacteraceae</taxon>
        <taxon>Telluria group</taxon>
        <taxon>Rugamonas</taxon>
    </lineage>
</organism>
<dbReference type="AlphaFoldDB" id="A0A7W2IMY2"/>
<dbReference type="EMBL" id="JACEZU010000013">
    <property type="protein sequence ID" value="MBA5689972.1"/>
    <property type="molecule type" value="Genomic_DNA"/>
</dbReference>
<gene>
    <name evidence="1" type="ORF">H3H39_23260</name>
</gene>
<reference evidence="1 2" key="1">
    <citation type="submission" date="2020-07" db="EMBL/GenBank/DDBJ databases">
        <title>Novel species isolated from subtropical streams in China.</title>
        <authorList>
            <person name="Lu H."/>
        </authorList>
    </citation>
    <scope>NUCLEOTIDE SEQUENCE [LARGE SCALE GENOMIC DNA]</scope>
    <source>
        <strain evidence="1 2">LX47W</strain>
    </source>
</reference>
<dbReference type="RefSeq" id="WP_182156764.1">
    <property type="nucleotide sequence ID" value="NZ_JACEZU010000013.1"/>
</dbReference>
<protein>
    <submittedName>
        <fullName evidence="1">Uncharacterized protein</fullName>
    </submittedName>
</protein>
<dbReference type="Proteomes" id="UP000573499">
    <property type="component" value="Unassembled WGS sequence"/>
</dbReference>
<comment type="caution">
    <text evidence="1">The sequence shown here is derived from an EMBL/GenBank/DDBJ whole genome shotgun (WGS) entry which is preliminary data.</text>
</comment>
<name>A0A7W2IMY2_9BURK</name>
<evidence type="ECO:0000313" key="1">
    <source>
        <dbReference type="EMBL" id="MBA5689972.1"/>
    </source>
</evidence>
<accession>A0A7W2IMY2</accession>
<evidence type="ECO:0000313" key="2">
    <source>
        <dbReference type="Proteomes" id="UP000573499"/>
    </source>
</evidence>
<sequence length="256" mass="28719">MLRLWPETIVAGLFPGACWLQHGRHRVDFPADGRSWTGADDLLRALDAMLGDFAKSAGKHARLRILVSDSVAALAALPWQEQLSSTAELNAYALACFEHQGQPLDEGWIMQATFRRFRGAGLAYALPRPWMEQLLEIAALRSVRLDGILPMSAAAYWRRRRADPRVPTVLLLLEMQRITALIYDRGQLLTNDVQPVTGDAKSSMARLLRRVSASHDVIGRAEWWSARSADMEFVPAVFEQCLPNVNVLALDEKEWC</sequence>